<protein>
    <submittedName>
        <fullName evidence="5">Haloacid dehalogenase</fullName>
    </submittedName>
</protein>
<dbReference type="InterPro" id="IPR051600">
    <property type="entry name" value="Beta-PGM-like"/>
</dbReference>
<dbReference type="InterPro" id="IPR006439">
    <property type="entry name" value="HAD-SF_hydro_IA"/>
</dbReference>
<dbReference type="GO" id="GO:0003824">
    <property type="term" value="F:catalytic activity"/>
    <property type="evidence" value="ECO:0007669"/>
    <property type="project" value="UniProtKB-ARBA"/>
</dbReference>
<keyword evidence="4" id="KW-0460">Magnesium</keyword>
<dbReference type="InterPro" id="IPR023198">
    <property type="entry name" value="PGP-like_dom2"/>
</dbReference>
<comment type="cofactor">
    <cofactor evidence="1">
        <name>Mg(2+)</name>
        <dbReference type="ChEBI" id="CHEBI:18420"/>
    </cofactor>
</comment>
<comment type="similarity">
    <text evidence="2">Belongs to the HAD-like hydrolase superfamily. CbbY/CbbZ/Gph/YieH family.</text>
</comment>
<evidence type="ECO:0000256" key="4">
    <source>
        <dbReference type="ARBA" id="ARBA00022842"/>
    </source>
</evidence>
<dbReference type="SFLD" id="SFLDG01129">
    <property type="entry name" value="C1.5:_HAD__Beta-PGM__Phosphata"/>
    <property type="match status" value="1"/>
</dbReference>
<evidence type="ECO:0000256" key="2">
    <source>
        <dbReference type="ARBA" id="ARBA00006171"/>
    </source>
</evidence>
<dbReference type="PANTHER" id="PTHR46193">
    <property type="entry name" value="6-PHOSPHOGLUCONATE PHOSPHATASE"/>
    <property type="match status" value="1"/>
</dbReference>
<dbReference type="SFLD" id="SFLDS00003">
    <property type="entry name" value="Haloacid_Dehalogenase"/>
    <property type="match status" value="1"/>
</dbReference>
<organism evidence="5 6">
    <name type="scientific">Thalassospira marina</name>
    <dbReference type="NCBI Taxonomy" id="2048283"/>
    <lineage>
        <taxon>Bacteria</taxon>
        <taxon>Pseudomonadati</taxon>
        <taxon>Pseudomonadota</taxon>
        <taxon>Alphaproteobacteria</taxon>
        <taxon>Rhodospirillales</taxon>
        <taxon>Thalassospiraceae</taxon>
        <taxon>Thalassospira</taxon>
    </lineage>
</organism>
<accession>A0A2N3KVG3</accession>
<reference evidence="5 6" key="1">
    <citation type="submission" date="2017-09" db="EMBL/GenBank/DDBJ databases">
        <title>Biodiversity and function of Thalassospira species in the particle-attached aromatic-hydrocarbon-degrading consortia from the surface seawater of the South China Sea.</title>
        <authorList>
            <person name="Dong C."/>
            <person name="Liu R."/>
            <person name="Shao Z."/>
        </authorList>
    </citation>
    <scope>NUCLEOTIDE SEQUENCE [LARGE SCALE GENOMIC DNA]</scope>
    <source>
        <strain evidence="5 6">CSC1P2</strain>
    </source>
</reference>
<dbReference type="Gene3D" id="3.40.50.1000">
    <property type="entry name" value="HAD superfamily/HAD-like"/>
    <property type="match status" value="1"/>
</dbReference>
<evidence type="ECO:0000256" key="1">
    <source>
        <dbReference type="ARBA" id="ARBA00001946"/>
    </source>
</evidence>
<dbReference type="SFLD" id="SFLDG01135">
    <property type="entry name" value="C1.5.6:_HAD__Beta-PGM__Phospha"/>
    <property type="match status" value="1"/>
</dbReference>
<gene>
    <name evidence="5" type="ORF">COO20_10140</name>
</gene>
<sequence>MDQVVVKPKIGAVLFDCDGVLVDTENLGNAVLVKLLNEYGCPVTEDMTHRLFIGGTLSMIGPKMTEMYGVTLPDNWTDECYARTFEALRNDMEPFEYVEEILDMLDAASIPYAIGSNGPHNKMDISLGKVNLLNRFTGRICSARDVPNAKPAPDVYHLAASRVGVDIEDCIVIDDSVSGVRAGVASGATTIGLVGETPGNLLLENGAHYVANGHQDLYELLKGWLV</sequence>
<dbReference type="InterPro" id="IPR023214">
    <property type="entry name" value="HAD_sf"/>
</dbReference>
<proteinExistence type="inferred from homology"/>
<evidence type="ECO:0000313" key="6">
    <source>
        <dbReference type="Proteomes" id="UP000233597"/>
    </source>
</evidence>
<dbReference type="AlphaFoldDB" id="A0A2N3KVG3"/>
<evidence type="ECO:0000313" key="5">
    <source>
        <dbReference type="EMBL" id="PKR54476.1"/>
    </source>
</evidence>
<dbReference type="OrthoDB" id="9800058at2"/>
<dbReference type="RefSeq" id="WP_101266130.1">
    <property type="nucleotide sequence ID" value="NZ_NWTK01000005.1"/>
</dbReference>
<comment type="caution">
    <text evidence="5">The sequence shown here is derived from an EMBL/GenBank/DDBJ whole genome shotgun (WGS) entry which is preliminary data.</text>
</comment>
<dbReference type="InterPro" id="IPR036412">
    <property type="entry name" value="HAD-like_sf"/>
</dbReference>
<dbReference type="InterPro" id="IPR041492">
    <property type="entry name" value="HAD_2"/>
</dbReference>
<dbReference type="Gene3D" id="1.10.150.240">
    <property type="entry name" value="Putative phosphatase, domain 2"/>
    <property type="match status" value="1"/>
</dbReference>
<dbReference type="GO" id="GO:0046872">
    <property type="term" value="F:metal ion binding"/>
    <property type="evidence" value="ECO:0007669"/>
    <property type="project" value="UniProtKB-KW"/>
</dbReference>
<dbReference type="PANTHER" id="PTHR46193:SF10">
    <property type="entry name" value="6-PHOSPHOGLUCONATE PHOSPHATASE"/>
    <property type="match status" value="1"/>
</dbReference>
<dbReference type="Proteomes" id="UP000233597">
    <property type="component" value="Unassembled WGS sequence"/>
</dbReference>
<keyword evidence="3" id="KW-0479">Metal-binding</keyword>
<evidence type="ECO:0000256" key="3">
    <source>
        <dbReference type="ARBA" id="ARBA00022723"/>
    </source>
</evidence>
<dbReference type="SUPFAM" id="SSF56784">
    <property type="entry name" value="HAD-like"/>
    <property type="match status" value="1"/>
</dbReference>
<dbReference type="Pfam" id="PF13419">
    <property type="entry name" value="HAD_2"/>
    <property type="match status" value="1"/>
</dbReference>
<name>A0A2N3KVG3_9PROT</name>
<dbReference type="EMBL" id="NWTK01000005">
    <property type="protein sequence ID" value="PKR54476.1"/>
    <property type="molecule type" value="Genomic_DNA"/>
</dbReference>
<dbReference type="NCBIfam" id="TIGR01509">
    <property type="entry name" value="HAD-SF-IA-v3"/>
    <property type="match status" value="1"/>
</dbReference>